<dbReference type="EMBL" id="BMNM01000011">
    <property type="protein sequence ID" value="GGI84377.1"/>
    <property type="molecule type" value="Genomic_DNA"/>
</dbReference>
<evidence type="ECO:0000313" key="2">
    <source>
        <dbReference type="EMBL" id="BDR92690.1"/>
    </source>
</evidence>
<keyword evidence="1" id="KW-0812">Transmembrane</keyword>
<feature type="transmembrane region" description="Helical" evidence="1">
    <location>
        <begin position="155"/>
        <end position="175"/>
    </location>
</feature>
<dbReference type="AlphaFoldDB" id="A0A830EA93"/>
<proteinExistence type="predicted"/>
<evidence type="ECO:0000313" key="5">
    <source>
        <dbReference type="Proteomes" id="UP001060771"/>
    </source>
</evidence>
<organism evidence="3 4">
    <name type="scientific">Vulcanisaeta souniana JCM 11219</name>
    <dbReference type="NCBI Taxonomy" id="1293586"/>
    <lineage>
        <taxon>Archaea</taxon>
        <taxon>Thermoproteota</taxon>
        <taxon>Thermoprotei</taxon>
        <taxon>Thermoproteales</taxon>
        <taxon>Thermoproteaceae</taxon>
        <taxon>Vulcanisaeta</taxon>
    </lineage>
</organism>
<feature type="transmembrane region" description="Helical" evidence="1">
    <location>
        <begin position="195"/>
        <end position="213"/>
    </location>
</feature>
<reference evidence="3" key="2">
    <citation type="submission" date="2020-09" db="EMBL/GenBank/DDBJ databases">
        <authorList>
            <person name="Sun Q."/>
            <person name="Ohkuma M."/>
        </authorList>
    </citation>
    <scope>NUCLEOTIDE SEQUENCE</scope>
    <source>
        <strain evidence="3">JCM 11219</strain>
    </source>
</reference>
<evidence type="ECO:0000313" key="4">
    <source>
        <dbReference type="Proteomes" id="UP000657075"/>
    </source>
</evidence>
<dbReference type="InterPro" id="IPR029044">
    <property type="entry name" value="Nucleotide-diphossugar_trans"/>
</dbReference>
<dbReference type="Proteomes" id="UP001060771">
    <property type="component" value="Chromosome"/>
</dbReference>
<dbReference type="RefSeq" id="WP_243680332.1">
    <property type="nucleotide sequence ID" value="NZ_BBBK01000009.1"/>
</dbReference>
<evidence type="ECO:0000313" key="3">
    <source>
        <dbReference type="EMBL" id="GGI84377.1"/>
    </source>
</evidence>
<dbReference type="SUPFAM" id="SSF53448">
    <property type="entry name" value="Nucleotide-diphospho-sugar transferases"/>
    <property type="match status" value="1"/>
</dbReference>
<keyword evidence="5" id="KW-1185">Reference proteome</keyword>
<dbReference type="EMBL" id="AP026830">
    <property type="protein sequence ID" value="BDR92690.1"/>
    <property type="molecule type" value="Genomic_DNA"/>
</dbReference>
<evidence type="ECO:0000256" key="1">
    <source>
        <dbReference type="SAM" id="Phobius"/>
    </source>
</evidence>
<name>A0A830EA93_9CREN</name>
<dbReference type="Proteomes" id="UP000657075">
    <property type="component" value="Unassembled WGS sequence"/>
</dbReference>
<sequence>MGSGKQRDLTLRFVIERFPTVEYIVYIEDDAFIDATCLRSLINTLRVLPREYALVSPERGAKLCADFVVSKVMPSNRLYVALTGGSGAYVIRTDVVRELIRLGLGTYSSFIFFHWEDMEFMLKLWFMGFKTVSYELVCYRHVGRTSRNKPVYRRYTEYLGPLIAMVVDMPHTFLVKALPIRFIRDMVKSLIKGEVVLFVRAYLFIIVKLRLLLTHRTFRMRSFKSAALGNIVHNCVK</sequence>
<keyword evidence="1" id="KW-1133">Transmembrane helix</keyword>
<reference evidence="5" key="3">
    <citation type="submission" date="2022-09" db="EMBL/GenBank/DDBJ databases">
        <title>Complete genome sequence of Vulcanisaeta souniana.</title>
        <authorList>
            <person name="Kato S."/>
            <person name="Itoh T."/>
            <person name="Ohkuma M."/>
        </authorList>
    </citation>
    <scope>NUCLEOTIDE SEQUENCE [LARGE SCALE GENOMIC DNA]</scope>
    <source>
        <strain evidence="5">JCM 11219</strain>
    </source>
</reference>
<reference evidence="3" key="1">
    <citation type="journal article" date="2014" name="Int. J. Syst. Evol. Microbiol.">
        <title>Complete genome sequence of Corynebacterium casei LMG S-19264T (=DSM 44701T), isolated from a smear-ripened cheese.</title>
        <authorList>
            <consortium name="US DOE Joint Genome Institute (JGI-PGF)"/>
            <person name="Walter F."/>
            <person name="Albersmeier A."/>
            <person name="Kalinowski J."/>
            <person name="Ruckert C."/>
        </authorList>
    </citation>
    <scope>NUCLEOTIDE SEQUENCE</scope>
    <source>
        <strain evidence="3">JCM 11219</strain>
    </source>
</reference>
<protein>
    <recommendedName>
        <fullName evidence="6">Glycosyltransferase</fullName>
    </recommendedName>
</protein>
<evidence type="ECO:0008006" key="6">
    <source>
        <dbReference type="Google" id="ProtNLM"/>
    </source>
</evidence>
<gene>
    <name evidence="3" type="ORF">GCM10007112_21650</name>
    <name evidence="2" type="ORF">Vsou_17830</name>
</gene>
<reference evidence="2" key="4">
    <citation type="journal article" date="2023" name="Microbiol. Resour. Announc.">
        <title>Complete Genome Sequence of Vulcanisaeta souniana Strain IC-059, a Hyperthermophilic Archaeon Isolated from Hot Spring Water in Japan.</title>
        <authorList>
            <person name="Kato S."/>
            <person name="Itoh T."/>
            <person name="Wu L."/>
            <person name="Ma J."/>
            <person name="Ohkuma M."/>
        </authorList>
    </citation>
    <scope>NUCLEOTIDE SEQUENCE</scope>
    <source>
        <strain evidence="2">JCM 11219</strain>
    </source>
</reference>
<accession>A0A830EA93</accession>
<keyword evidence="1" id="KW-0472">Membrane</keyword>
<dbReference type="Gene3D" id="3.90.550.10">
    <property type="entry name" value="Spore Coat Polysaccharide Biosynthesis Protein SpsA, Chain A"/>
    <property type="match status" value="1"/>
</dbReference>